<evidence type="ECO:0000313" key="1">
    <source>
        <dbReference type="EMBL" id="KKM34778.1"/>
    </source>
</evidence>
<organism evidence="1">
    <name type="scientific">marine sediment metagenome</name>
    <dbReference type="NCBI Taxonomy" id="412755"/>
    <lineage>
        <taxon>unclassified sequences</taxon>
        <taxon>metagenomes</taxon>
        <taxon>ecological metagenomes</taxon>
    </lineage>
</organism>
<sequence>VMNMQNKAIGKIEKLSVKHFRKPGKKLYLVPLLISVDKKEKSMPEDYLSKIETYWRDVKNRIGDLQAKLGEINKIYHELIDVGGKKGFEAIKSLNKKSYQITRTLSQKGAVLEAAEDGDLVRESMDWARCLAIYPQSERALRKISQFYVEVMQKRDAYITKRIDDTLKDNEIGILFVRENNNLKFPSDIEIFRVQPSVLDDIHRCLRDFQSKIGNSENKE</sequence>
<accession>A0A0F9ILA8</accession>
<feature type="non-terminal residue" evidence="1">
    <location>
        <position position="1"/>
    </location>
</feature>
<proteinExistence type="predicted"/>
<name>A0A0F9ILA8_9ZZZZ</name>
<reference evidence="1" key="1">
    <citation type="journal article" date="2015" name="Nature">
        <title>Complex archaea that bridge the gap between prokaryotes and eukaryotes.</title>
        <authorList>
            <person name="Spang A."/>
            <person name="Saw J.H."/>
            <person name="Jorgensen S.L."/>
            <person name="Zaremba-Niedzwiedzka K."/>
            <person name="Martijn J."/>
            <person name="Lind A.E."/>
            <person name="van Eijk R."/>
            <person name="Schleper C."/>
            <person name="Guy L."/>
            <person name="Ettema T.J."/>
        </authorList>
    </citation>
    <scope>NUCLEOTIDE SEQUENCE</scope>
</reference>
<protein>
    <submittedName>
        <fullName evidence="1">Uncharacterized protein</fullName>
    </submittedName>
</protein>
<dbReference type="AlphaFoldDB" id="A0A0F9ILA8"/>
<comment type="caution">
    <text evidence="1">The sequence shown here is derived from an EMBL/GenBank/DDBJ whole genome shotgun (WGS) entry which is preliminary data.</text>
</comment>
<dbReference type="EMBL" id="LAZR01012131">
    <property type="protein sequence ID" value="KKM34778.1"/>
    <property type="molecule type" value="Genomic_DNA"/>
</dbReference>
<gene>
    <name evidence="1" type="ORF">LCGC14_1565060</name>
</gene>